<keyword evidence="3" id="KW-0472">Membrane</keyword>
<evidence type="ECO:0000313" key="6">
    <source>
        <dbReference type="Proteomes" id="UP000234271"/>
    </source>
</evidence>
<evidence type="ECO:0000259" key="4">
    <source>
        <dbReference type="PROSITE" id="PS50885"/>
    </source>
</evidence>
<dbReference type="Gene3D" id="6.10.340.10">
    <property type="match status" value="1"/>
</dbReference>
<dbReference type="Pfam" id="PF07228">
    <property type="entry name" value="SpoIIE"/>
    <property type="match status" value="1"/>
</dbReference>
<keyword evidence="3" id="KW-0812">Transmembrane</keyword>
<dbReference type="EMBL" id="CP018889">
    <property type="protein sequence ID" value="AUI69190.2"/>
    <property type="molecule type" value="Genomic_DNA"/>
</dbReference>
<dbReference type="Proteomes" id="UP000234271">
    <property type="component" value="Chromosome"/>
</dbReference>
<feature type="domain" description="HAMP" evidence="4">
    <location>
        <begin position="320"/>
        <end position="353"/>
    </location>
</feature>
<dbReference type="PROSITE" id="PS50885">
    <property type="entry name" value="HAMP"/>
    <property type="match status" value="1"/>
</dbReference>
<keyword evidence="3" id="KW-1133">Transmembrane helix</keyword>
<dbReference type="GO" id="GO:0016791">
    <property type="term" value="F:phosphatase activity"/>
    <property type="evidence" value="ECO:0007669"/>
    <property type="project" value="TreeGrafter"/>
</dbReference>
<dbReference type="InterPro" id="IPR036457">
    <property type="entry name" value="PPM-type-like_dom_sf"/>
</dbReference>
<dbReference type="InterPro" id="IPR003660">
    <property type="entry name" value="HAMP_dom"/>
</dbReference>
<evidence type="ECO:0000256" key="2">
    <source>
        <dbReference type="SAM" id="Coils"/>
    </source>
</evidence>
<proteinExistence type="predicted"/>
<dbReference type="InterPro" id="IPR052016">
    <property type="entry name" value="Bact_Sigma-Reg"/>
</dbReference>
<keyword evidence="6" id="KW-1185">Reference proteome</keyword>
<dbReference type="Gene3D" id="3.60.40.10">
    <property type="entry name" value="PPM-type phosphatase domain"/>
    <property type="match status" value="1"/>
</dbReference>
<dbReference type="AlphaFoldDB" id="A0A2N9YFE5"/>
<name>A0A2N9YFE5_9GAMM</name>
<dbReference type="InterPro" id="IPR007892">
    <property type="entry name" value="CHASE4"/>
</dbReference>
<evidence type="ECO:0000313" key="5">
    <source>
        <dbReference type="EMBL" id="AUI69190.2"/>
    </source>
</evidence>
<dbReference type="RefSeq" id="WP_083991530.1">
    <property type="nucleotide sequence ID" value="NZ_CP012373.2"/>
</dbReference>
<gene>
    <name evidence="5" type="ORF">BLE401_11100</name>
</gene>
<reference evidence="6" key="1">
    <citation type="submission" date="2016-12" db="EMBL/GenBank/DDBJ databases">
        <title>Complete Genome Sequence of Beggiatoa leptomitiformis D-401.</title>
        <authorList>
            <person name="Fomenkov A."/>
            <person name="Vincze T."/>
            <person name="Grabovich M."/>
            <person name="Anton B.P."/>
            <person name="Dubinina G."/>
            <person name="Orlova M."/>
            <person name="Belousova E."/>
            <person name="Roberts R.J."/>
        </authorList>
    </citation>
    <scope>NUCLEOTIDE SEQUENCE [LARGE SCALE GENOMIC DNA]</scope>
    <source>
        <strain evidence="6">D-401</strain>
    </source>
</reference>
<dbReference type="Pfam" id="PF05228">
    <property type="entry name" value="CHASE4"/>
    <property type="match status" value="1"/>
</dbReference>
<feature type="transmembrane region" description="Helical" evidence="3">
    <location>
        <begin position="9"/>
        <end position="32"/>
    </location>
</feature>
<dbReference type="OrthoDB" id="9811749at2"/>
<accession>A0A2N9YFE5</accession>
<feature type="coiled-coil region" evidence="2">
    <location>
        <begin position="341"/>
        <end position="368"/>
    </location>
</feature>
<sequence length="617" mass="70622">MMMKLRNKILLAITFTLISIISILYFVSIHILKSNIQEIEQRATEEQVRNLLYLVKYTQKQLYQGVASWSVWDDTYQFINDHNTNYINSNLTPSMLAAVGMDNMLFFNKAGKYVYGIGFEKPVLNLDELPDKLRRQLNPNNKLLRYWQKNEPVIELIQLPKNALLLASYPIFPTEKQGNPNGHLIVGKYLTTDYWYNISTLIQHPLLVYNSTDPNLPDEFQIALHEISTDNPIYTTEISEKLFAGYTVLPDIMGEPALIIRLLTQRTTYQQEQRSLYYMLVLVFIIGFIILLVILFLLEWMVLKQLMCLITDVAGISTTGDLTKRIKLLKIDEFLTLTQQINALLTALEQSQTKIQALNTQLRNENLRMSTELQIARRIQAMVLPENTELSQFADVEITFSAQPATEIGGDYCDIFQQNKKIICSIGDVTGHGLESGVVMLMVQAALKALCIMNNGQLSYDGWNALNQMIWHNIQRMQSDKNLSLLMLTYVAGKLCFIGQHEEVLIIRQNQPLERIDTFEFGFTIGLLNEDISQYLNEYRTTLAVGDGVVLFTDGITEAENEQGEFYGIERLCTLIEQHKQTTATVLQQIILDDVYAHIGNAPVYDDITLIVLKRCH</sequence>
<dbReference type="GO" id="GO:0016020">
    <property type="term" value="C:membrane"/>
    <property type="evidence" value="ECO:0007669"/>
    <property type="project" value="InterPro"/>
</dbReference>
<organism evidence="5 6">
    <name type="scientific">Beggiatoa leptomitoformis</name>
    <dbReference type="NCBI Taxonomy" id="288004"/>
    <lineage>
        <taxon>Bacteria</taxon>
        <taxon>Pseudomonadati</taxon>
        <taxon>Pseudomonadota</taxon>
        <taxon>Gammaproteobacteria</taxon>
        <taxon>Thiotrichales</taxon>
        <taxon>Thiotrichaceae</taxon>
        <taxon>Beggiatoa</taxon>
    </lineage>
</organism>
<evidence type="ECO:0000256" key="3">
    <source>
        <dbReference type="SAM" id="Phobius"/>
    </source>
</evidence>
<protein>
    <submittedName>
        <fullName evidence="5">SpoIIE family protein phosphatase</fullName>
    </submittedName>
</protein>
<dbReference type="PANTHER" id="PTHR43156:SF2">
    <property type="entry name" value="STAGE II SPORULATION PROTEIN E"/>
    <property type="match status" value="1"/>
</dbReference>
<dbReference type="PANTHER" id="PTHR43156">
    <property type="entry name" value="STAGE II SPORULATION PROTEIN E-RELATED"/>
    <property type="match status" value="1"/>
</dbReference>
<feature type="transmembrane region" description="Helical" evidence="3">
    <location>
        <begin position="276"/>
        <end position="298"/>
    </location>
</feature>
<dbReference type="GO" id="GO:0007165">
    <property type="term" value="P:signal transduction"/>
    <property type="evidence" value="ECO:0007669"/>
    <property type="project" value="InterPro"/>
</dbReference>
<keyword evidence="1" id="KW-0378">Hydrolase</keyword>
<evidence type="ECO:0000256" key="1">
    <source>
        <dbReference type="ARBA" id="ARBA00022801"/>
    </source>
</evidence>
<dbReference type="SMART" id="SM00331">
    <property type="entry name" value="PP2C_SIG"/>
    <property type="match status" value="1"/>
</dbReference>
<keyword evidence="2" id="KW-0175">Coiled coil</keyword>
<dbReference type="InterPro" id="IPR001932">
    <property type="entry name" value="PPM-type_phosphatase-like_dom"/>
</dbReference>